<comment type="caution">
    <text evidence="3">The sequence shown here is derived from an EMBL/GenBank/DDBJ whole genome shotgun (WGS) entry which is preliminary data.</text>
</comment>
<accession>L9YRR5</accession>
<sequence>MRPPFTSGRAVAMTPPSIASYESSVPVALHDFDDIETVIDAVAGSPWFVQSTIAGLLTLGIGGLLIATAPAGTRRRTDRALEDPLTAFLYGCPILSGVIGLSLLIAMTVTERTLVVFAVVASLLVAVVVSVPGYLAIGRLVADDWLPALGVAVAVSAAVGAVPTLGPLAGFLISSFGIGTVVMGLGHGRGSAT</sequence>
<evidence type="ECO:0000313" key="4">
    <source>
        <dbReference type="Proteomes" id="UP000011618"/>
    </source>
</evidence>
<gene>
    <name evidence="3" type="ORF">C487_11861</name>
</gene>
<dbReference type="Pfam" id="PF26514">
    <property type="entry name" value="DUF8173"/>
    <property type="match status" value="1"/>
</dbReference>
<keyword evidence="1" id="KW-0812">Transmembrane</keyword>
<evidence type="ECO:0000259" key="2">
    <source>
        <dbReference type="Pfam" id="PF26514"/>
    </source>
</evidence>
<feature type="transmembrane region" description="Helical" evidence="1">
    <location>
        <begin position="144"/>
        <end position="162"/>
    </location>
</feature>
<dbReference type="eggNOG" id="arCOG04555">
    <property type="taxonomic scope" value="Archaea"/>
</dbReference>
<reference evidence="3 4" key="1">
    <citation type="journal article" date="2014" name="PLoS Genet.">
        <title>Phylogenetically driven sequencing of extremely halophilic archaea reveals strategies for static and dynamic osmo-response.</title>
        <authorList>
            <person name="Becker E.A."/>
            <person name="Seitzer P.M."/>
            <person name="Tritt A."/>
            <person name="Larsen D."/>
            <person name="Krusor M."/>
            <person name="Yao A.I."/>
            <person name="Wu D."/>
            <person name="Madern D."/>
            <person name="Eisen J.A."/>
            <person name="Darling A.E."/>
            <person name="Facciotti M.T."/>
        </authorList>
    </citation>
    <scope>NUCLEOTIDE SEQUENCE [LARGE SCALE GENOMIC DNA]</scope>
    <source>
        <strain evidence="3 4">DSM 3751</strain>
    </source>
</reference>
<evidence type="ECO:0000256" key="1">
    <source>
        <dbReference type="SAM" id="Phobius"/>
    </source>
</evidence>
<keyword evidence="1" id="KW-0472">Membrane</keyword>
<feature type="transmembrane region" description="Helical" evidence="1">
    <location>
        <begin position="87"/>
        <end position="109"/>
    </location>
</feature>
<protein>
    <recommendedName>
        <fullName evidence="2">DUF8173 domain-containing protein</fullName>
    </recommendedName>
</protein>
<evidence type="ECO:0000313" key="3">
    <source>
        <dbReference type="EMBL" id="ELY76157.1"/>
    </source>
</evidence>
<organism evidence="3 4">
    <name type="scientific">Natrinema pallidum DSM 3751</name>
    <dbReference type="NCBI Taxonomy" id="1227495"/>
    <lineage>
        <taxon>Archaea</taxon>
        <taxon>Methanobacteriati</taxon>
        <taxon>Methanobacteriota</taxon>
        <taxon>Stenosarchaea group</taxon>
        <taxon>Halobacteria</taxon>
        <taxon>Halobacteriales</taxon>
        <taxon>Natrialbaceae</taxon>
        <taxon>Natrinema</taxon>
    </lineage>
</organism>
<dbReference type="EMBL" id="AOII01000072">
    <property type="protein sequence ID" value="ELY76157.1"/>
    <property type="molecule type" value="Genomic_DNA"/>
</dbReference>
<dbReference type="PATRIC" id="fig|1227495.3.peg.2375"/>
<keyword evidence="1" id="KW-1133">Transmembrane helix</keyword>
<feature type="transmembrane region" description="Helical" evidence="1">
    <location>
        <begin position="115"/>
        <end position="137"/>
    </location>
</feature>
<dbReference type="GeneID" id="96155874"/>
<feature type="domain" description="DUF8173" evidence="2">
    <location>
        <begin position="48"/>
        <end position="182"/>
    </location>
</feature>
<dbReference type="RefSeq" id="WP_006185925.1">
    <property type="nucleotide sequence ID" value="NZ_AOII01000072.1"/>
</dbReference>
<dbReference type="InterPro" id="IPR058486">
    <property type="entry name" value="DUF8173"/>
</dbReference>
<dbReference type="Proteomes" id="UP000011618">
    <property type="component" value="Unassembled WGS sequence"/>
</dbReference>
<dbReference type="AlphaFoldDB" id="L9YRR5"/>
<name>L9YRR5_9EURY</name>
<proteinExistence type="predicted"/>
<feature type="transmembrane region" description="Helical" evidence="1">
    <location>
        <begin position="47"/>
        <end position="67"/>
    </location>
</feature>